<dbReference type="CDD" id="cd02440">
    <property type="entry name" value="AdoMet_MTases"/>
    <property type="match status" value="1"/>
</dbReference>
<dbReference type="PANTHER" id="PTHR43460">
    <property type="entry name" value="METHYLTRANSFERASE"/>
    <property type="match status" value="1"/>
</dbReference>
<keyword evidence="2" id="KW-0808">Transferase</keyword>
<dbReference type="EMBL" id="CP018145">
    <property type="protein sequence ID" value="ASJ57393.1"/>
    <property type="molecule type" value="Genomic_DNA"/>
</dbReference>
<dbReference type="Proteomes" id="UP000197781">
    <property type="component" value="Chromosome"/>
</dbReference>
<evidence type="ECO:0000259" key="1">
    <source>
        <dbReference type="Pfam" id="PF08241"/>
    </source>
</evidence>
<dbReference type="Gene3D" id="3.40.50.150">
    <property type="entry name" value="Vaccinia Virus protein VP39"/>
    <property type="match status" value="1"/>
</dbReference>
<dbReference type="RefSeq" id="WP_088910841.1">
    <property type="nucleotide sequence ID" value="NZ_CP018145.1"/>
</dbReference>
<sequence length="261" mass="29688">MLHPLNPNTHPDWLAPHSLAWYTQLGKMTGEYVYPWRSTITEPNGESLFMEEISRMVPNQSVLDIGCGHGAFTLHWSRSAKEIVGLDVTENFVQKARTQTPENVSFVVTNTKYTLPFHDDTFDCAYNRKGPTSAYPDIARVVKRGGSFIGLHPGDQLSAELFEWFPHLFGSRPADTPILQNLQERLRQAAFQRVDIQTVIATEYFQTPLDVIRMRCFGQSPIILTSAIEQHMESVMPIFDHYATSDGLPITHMYYLVRAIV</sequence>
<keyword evidence="2" id="KW-0489">Methyltransferase</keyword>
<gene>
    <name evidence="2" type="ORF">BP422_30105</name>
</gene>
<name>A0A220MR29_9BACL</name>
<dbReference type="InterPro" id="IPR013216">
    <property type="entry name" value="Methyltransf_11"/>
</dbReference>
<feature type="domain" description="Methyltransferase type 11" evidence="1">
    <location>
        <begin position="63"/>
        <end position="149"/>
    </location>
</feature>
<dbReference type="Pfam" id="PF08241">
    <property type="entry name" value="Methyltransf_11"/>
    <property type="match status" value="1"/>
</dbReference>
<accession>A0A220MR29</accession>
<dbReference type="SUPFAM" id="SSF53335">
    <property type="entry name" value="S-adenosyl-L-methionine-dependent methyltransferases"/>
    <property type="match status" value="1"/>
</dbReference>
<dbReference type="GO" id="GO:0008757">
    <property type="term" value="F:S-adenosylmethionine-dependent methyltransferase activity"/>
    <property type="evidence" value="ECO:0007669"/>
    <property type="project" value="InterPro"/>
</dbReference>
<organism evidence="2 3">
    <name type="scientific">Brevibacillus formosus</name>
    <dbReference type="NCBI Taxonomy" id="54913"/>
    <lineage>
        <taxon>Bacteria</taxon>
        <taxon>Bacillati</taxon>
        <taxon>Bacillota</taxon>
        <taxon>Bacilli</taxon>
        <taxon>Bacillales</taxon>
        <taxon>Paenibacillaceae</taxon>
        <taxon>Brevibacillus</taxon>
    </lineage>
</organism>
<dbReference type="PANTHER" id="PTHR43460:SF1">
    <property type="entry name" value="METHYLTRANSFERASE TYPE 11 DOMAIN-CONTAINING PROTEIN"/>
    <property type="match status" value="1"/>
</dbReference>
<evidence type="ECO:0000313" key="2">
    <source>
        <dbReference type="EMBL" id="ASJ57393.1"/>
    </source>
</evidence>
<dbReference type="InterPro" id="IPR029063">
    <property type="entry name" value="SAM-dependent_MTases_sf"/>
</dbReference>
<dbReference type="AlphaFoldDB" id="A0A220MR29"/>
<proteinExistence type="predicted"/>
<dbReference type="KEGG" id="bfm:BP422_30105"/>
<protein>
    <submittedName>
        <fullName evidence="2">SAM-dependent methyltransferase</fullName>
    </submittedName>
</protein>
<reference evidence="2 3" key="1">
    <citation type="submission" date="2016-11" db="EMBL/GenBank/DDBJ databases">
        <authorList>
            <person name="Jaros S."/>
            <person name="Januszkiewicz K."/>
            <person name="Wedrychowicz H."/>
        </authorList>
    </citation>
    <scope>NUCLEOTIDE SEQUENCE [LARGE SCALE GENOMIC DNA]</scope>
    <source>
        <strain evidence="2 3">NF2</strain>
    </source>
</reference>
<dbReference type="InterPro" id="IPR052939">
    <property type="entry name" value="23S_rRNA_MeTrnsfrase_RlmA"/>
</dbReference>
<dbReference type="GO" id="GO:0032259">
    <property type="term" value="P:methylation"/>
    <property type="evidence" value="ECO:0007669"/>
    <property type="project" value="UniProtKB-KW"/>
</dbReference>
<evidence type="ECO:0000313" key="3">
    <source>
        <dbReference type="Proteomes" id="UP000197781"/>
    </source>
</evidence>